<organism evidence="4 5">
    <name type="scientific">Wenzhouxiangella sediminis</name>
    <dbReference type="NCBI Taxonomy" id="1792836"/>
    <lineage>
        <taxon>Bacteria</taxon>
        <taxon>Pseudomonadati</taxon>
        <taxon>Pseudomonadota</taxon>
        <taxon>Gammaproteobacteria</taxon>
        <taxon>Chromatiales</taxon>
        <taxon>Wenzhouxiangellaceae</taxon>
        <taxon>Wenzhouxiangella</taxon>
    </lineage>
</organism>
<evidence type="ECO:0000256" key="3">
    <source>
        <dbReference type="ARBA" id="ARBA00022691"/>
    </source>
</evidence>
<dbReference type="OrthoDB" id="9799672at2"/>
<keyword evidence="2 4" id="KW-0808">Transferase</keyword>
<accession>A0A3E1K5C5</accession>
<dbReference type="Proteomes" id="UP000260351">
    <property type="component" value="Unassembled WGS sequence"/>
</dbReference>
<dbReference type="CDD" id="cd02440">
    <property type="entry name" value="AdoMet_MTases"/>
    <property type="match status" value="1"/>
</dbReference>
<dbReference type="InterPro" id="IPR002935">
    <property type="entry name" value="SAM_O-MeTrfase"/>
</dbReference>
<evidence type="ECO:0000256" key="2">
    <source>
        <dbReference type="ARBA" id="ARBA00022679"/>
    </source>
</evidence>
<dbReference type="InterPro" id="IPR050362">
    <property type="entry name" value="Cation-dep_OMT"/>
</dbReference>
<dbReference type="EMBL" id="QUZK01000052">
    <property type="protein sequence ID" value="RFF29130.1"/>
    <property type="molecule type" value="Genomic_DNA"/>
</dbReference>
<keyword evidence="1 4" id="KW-0489">Methyltransferase</keyword>
<dbReference type="PROSITE" id="PS51682">
    <property type="entry name" value="SAM_OMT_I"/>
    <property type="match status" value="1"/>
</dbReference>
<evidence type="ECO:0000313" key="4">
    <source>
        <dbReference type="EMBL" id="RFF29130.1"/>
    </source>
</evidence>
<dbReference type="Gene3D" id="3.40.50.150">
    <property type="entry name" value="Vaccinia Virus protein VP39"/>
    <property type="match status" value="1"/>
</dbReference>
<dbReference type="SUPFAM" id="SSF53335">
    <property type="entry name" value="S-adenosyl-L-methionine-dependent methyltransferases"/>
    <property type="match status" value="1"/>
</dbReference>
<dbReference type="PANTHER" id="PTHR10509:SF14">
    <property type="entry name" value="CAFFEOYL-COA O-METHYLTRANSFERASE 3-RELATED"/>
    <property type="match status" value="1"/>
</dbReference>
<evidence type="ECO:0000313" key="5">
    <source>
        <dbReference type="Proteomes" id="UP000260351"/>
    </source>
</evidence>
<dbReference type="Pfam" id="PF01596">
    <property type="entry name" value="Methyltransf_3"/>
    <property type="match status" value="1"/>
</dbReference>
<dbReference type="PANTHER" id="PTHR10509">
    <property type="entry name" value="O-METHYLTRANSFERASE-RELATED"/>
    <property type="match status" value="1"/>
</dbReference>
<dbReference type="GO" id="GO:0008757">
    <property type="term" value="F:S-adenosylmethionine-dependent methyltransferase activity"/>
    <property type="evidence" value="ECO:0007669"/>
    <property type="project" value="TreeGrafter"/>
</dbReference>
<dbReference type="AlphaFoldDB" id="A0A3E1K5C5"/>
<dbReference type="GO" id="GO:0032259">
    <property type="term" value="P:methylation"/>
    <property type="evidence" value="ECO:0007669"/>
    <property type="project" value="UniProtKB-KW"/>
</dbReference>
<protein>
    <submittedName>
        <fullName evidence="4">SAM-dependent methyltransferase</fullName>
    </submittedName>
</protein>
<gene>
    <name evidence="4" type="ORF">DZC52_14855</name>
</gene>
<comment type="caution">
    <text evidence="4">The sequence shown here is derived from an EMBL/GenBank/DDBJ whole genome shotgun (WGS) entry which is preliminary data.</text>
</comment>
<keyword evidence="3" id="KW-0949">S-adenosyl-L-methionine</keyword>
<name>A0A3E1K5C5_9GAMM</name>
<keyword evidence="5" id="KW-1185">Reference proteome</keyword>
<dbReference type="RefSeq" id="WP_116651936.1">
    <property type="nucleotide sequence ID" value="NZ_QUZK01000052.1"/>
</dbReference>
<sequence length="223" mass="25323">MSNQSIGLSEELQNYILDHSLREDPLLARLREETAELPQRNMQIAPEQGQFMALLARLIGAKRYIEVGTFTGYSALAVTMAMPEDGKTIACDVSREWTDIARRYWQEAGVDERIMLELRPALKTLDELIVSGLEDTFDLAFIDADKTGYIDYFERCHDLLRPGGLVMIDNTLWDGKVVDSSDRDEDTEAIRAFNEYLRDREEIEISMVPIGDGLTLVRKAEGL</sequence>
<reference evidence="4 5" key="1">
    <citation type="submission" date="2018-08" db="EMBL/GenBank/DDBJ databases">
        <title>Wenzhouxiangella salilacus sp. nov., a novel bacterium isolated from a saline lake in Xinjiang Province, China.</title>
        <authorList>
            <person name="Han S."/>
        </authorList>
    </citation>
    <scope>NUCLEOTIDE SEQUENCE [LARGE SCALE GENOMIC DNA]</scope>
    <source>
        <strain evidence="4 5">XDB06</strain>
    </source>
</reference>
<dbReference type="InterPro" id="IPR029063">
    <property type="entry name" value="SAM-dependent_MTases_sf"/>
</dbReference>
<proteinExistence type="predicted"/>
<evidence type="ECO:0000256" key="1">
    <source>
        <dbReference type="ARBA" id="ARBA00022603"/>
    </source>
</evidence>
<dbReference type="GO" id="GO:0008171">
    <property type="term" value="F:O-methyltransferase activity"/>
    <property type="evidence" value="ECO:0007669"/>
    <property type="project" value="InterPro"/>
</dbReference>